<comment type="catalytic activity">
    <reaction evidence="11">
        <text>4 porphobilinogen + H2O = hydroxymethylbilane + 4 NH4(+)</text>
        <dbReference type="Rhea" id="RHEA:13185"/>
        <dbReference type="ChEBI" id="CHEBI:15377"/>
        <dbReference type="ChEBI" id="CHEBI:28938"/>
        <dbReference type="ChEBI" id="CHEBI:57845"/>
        <dbReference type="ChEBI" id="CHEBI:58126"/>
        <dbReference type="EC" id="2.5.1.61"/>
    </reaction>
</comment>
<evidence type="ECO:0000256" key="6">
    <source>
        <dbReference type="ARBA" id="ARBA00022691"/>
    </source>
</evidence>
<dbReference type="InterPro" id="IPR014777">
    <property type="entry name" value="4pyrrole_Mease_sub1"/>
</dbReference>
<keyword evidence="7" id="KW-0627">Porphyrin biosynthesis</keyword>
<evidence type="ECO:0000256" key="2">
    <source>
        <dbReference type="ARBA" id="ARBA00004735"/>
    </source>
</evidence>
<protein>
    <recommendedName>
        <fullName evidence="3">uroporphyrinogen-III C-methyltransferase</fullName>
        <ecNumber evidence="3">2.1.1.107</ecNumber>
    </recommendedName>
    <alternativeName>
        <fullName evidence="10">Hydroxymethylbilane synthase</fullName>
    </alternativeName>
    <alternativeName>
        <fullName evidence="9">Pre-uroporphyrinogen synthase</fullName>
    </alternativeName>
</protein>
<comment type="pathway">
    <text evidence="2">Porphyrin-containing compound metabolism; protoporphyrin-IX biosynthesis; coproporphyrinogen-III from 5-aminolevulinate: step 2/4.</text>
</comment>
<dbReference type="InterPro" id="IPR000878">
    <property type="entry name" value="4pyrrol_Mease"/>
</dbReference>
<name>A0ABY8ML67_9SPIO</name>
<dbReference type="CDD" id="cd11642">
    <property type="entry name" value="SUMT"/>
    <property type="match status" value="1"/>
</dbReference>
<keyword evidence="16" id="KW-1185">Reference proteome</keyword>
<dbReference type="NCBIfam" id="TIGR01469">
    <property type="entry name" value="cobA_cysG_Cterm"/>
    <property type="match status" value="1"/>
</dbReference>
<feature type="domain" description="Tetrapyrrole biosynthesis uroporphyrinogen III synthase" evidence="14">
    <location>
        <begin position="544"/>
        <end position="746"/>
    </location>
</feature>
<dbReference type="InterPro" id="IPR036108">
    <property type="entry name" value="4pyrrol_syn_uPrphyn_synt_sf"/>
</dbReference>
<evidence type="ECO:0000313" key="15">
    <source>
        <dbReference type="EMBL" id="WGK69923.1"/>
    </source>
</evidence>
<evidence type="ECO:0000256" key="8">
    <source>
        <dbReference type="ARBA" id="ARBA00025705"/>
    </source>
</evidence>
<dbReference type="Pfam" id="PF00590">
    <property type="entry name" value="TP_methylase"/>
    <property type="match status" value="1"/>
</dbReference>
<dbReference type="InterPro" id="IPR000860">
    <property type="entry name" value="HemC"/>
</dbReference>
<dbReference type="InterPro" id="IPR006366">
    <property type="entry name" value="CobA/CysG_C"/>
</dbReference>
<dbReference type="PANTHER" id="PTHR45790:SF3">
    <property type="entry name" value="S-ADENOSYL-L-METHIONINE-DEPENDENT UROPORPHYRINOGEN III METHYLTRANSFERASE, CHLOROPLASTIC"/>
    <property type="match status" value="1"/>
</dbReference>
<reference evidence="15 16" key="1">
    <citation type="submission" date="2023-04" db="EMBL/GenBank/DDBJ databases">
        <title>Spirochaete genome identified in red abalone sample constitutes a novel genus.</title>
        <authorList>
            <person name="Sharma S.P."/>
            <person name="Purcell C.M."/>
            <person name="Hyde J.R."/>
            <person name="Severin A.J."/>
        </authorList>
    </citation>
    <scope>NUCLEOTIDE SEQUENCE [LARGE SCALE GENOMIC DNA]</scope>
    <source>
        <strain evidence="15 16">SP-2023</strain>
    </source>
</reference>
<evidence type="ECO:0000256" key="10">
    <source>
        <dbReference type="ARBA" id="ARBA00033064"/>
    </source>
</evidence>
<evidence type="ECO:0000259" key="12">
    <source>
        <dbReference type="Pfam" id="PF00590"/>
    </source>
</evidence>
<dbReference type="InterPro" id="IPR050161">
    <property type="entry name" value="Siro_Cobalamin_biosynth"/>
</dbReference>
<dbReference type="InterPro" id="IPR003754">
    <property type="entry name" value="4pyrrol_synth_uPrphyn_synth"/>
</dbReference>
<accession>A0ABY8ML67</accession>
<dbReference type="CDD" id="cd06578">
    <property type="entry name" value="HemD"/>
    <property type="match status" value="1"/>
</dbReference>
<organism evidence="15 16">
    <name type="scientific">Candidatus Haliotispira prima</name>
    <dbReference type="NCBI Taxonomy" id="3034016"/>
    <lineage>
        <taxon>Bacteria</taxon>
        <taxon>Pseudomonadati</taxon>
        <taxon>Spirochaetota</taxon>
        <taxon>Spirochaetia</taxon>
        <taxon>Spirochaetales</taxon>
        <taxon>Spirochaetaceae</taxon>
        <taxon>Candidatus Haliotispira</taxon>
    </lineage>
</organism>
<dbReference type="GO" id="GO:0004851">
    <property type="term" value="F:uroporphyrin-III C-methyltransferase activity"/>
    <property type="evidence" value="ECO:0007669"/>
    <property type="project" value="UniProtKB-EC"/>
</dbReference>
<dbReference type="PANTHER" id="PTHR45790">
    <property type="entry name" value="SIROHEME SYNTHASE-RELATED"/>
    <property type="match status" value="1"/>
</dbReference>
<dbReference type="Gene3D" id="3.40.50.10090">
    <property type="match status" value="1"/>
</dbReference>
<dbReference type="EC" id="2.1.1.107" evidence="3"/>
<dbReference type="Pfam" id="PF01379">
    <property type="entry name" value="Porphobil_deam"/>
    <property type="match status" value="1"/>
</dbReference>
<evidence type="ECO:0000256" key="5">
    <source>
        <dbReference type="ARBA" id="ARBA00022679"/>
    </source>
</evidence>
<dbReference type="GO" id="GO:0032259">
    <property type="term" value="P:methylation"/>
    <property type="evidence" value="ECO:0007669"/>
    <property type="project" value="UniProtKB-KW"/>
</dbReference>
<proteinExistence type="predicted"/>
<dbReference type="PRINTS" id="PR00151">
    <property type="entry name" value="PORPHBDMNASE"/>
</dbReference>
<dbReference type="InterPro" id="IPR014776">
    <property type="entry name" value="4pyrrole_Mease_sub2"/>
</dbReference>
<evidence type="ECO:0000313" key="16">
    <source>
        <dbReference type="Proteomes" id="UP001228690"/>
    </source>
</evidence>
<dbReference type="EMBL" id="CP123443">
    <property type="protein sequence ID" value="WGK69923.1"/>
    <property type="molecule type" value="Genomic_DNA"/>
</dbReference>
<evidence type="ECO:0000256" key="11">
    <source>
        <dbReference type="ARBA" id="ARBA00048169"/>
    </source>
</evidence>
<comment type="function">
    <text evidence="1">Tetrapolymerization of the monopyrrole PBG into the hydroxymethylbilane pre-uroporphyrinogen in several discrete steps.</text>
</comment>
<dbReference type="SUPFAM" id="SSF53790">
    <property type="entry name" value="Tetrapyrrole methylase"/>
    <property type="match status" value="1"/>
</dbReference>
<feature type="domain" description="Porphobilinogen deaminase N-terminal" evidence="13">
    <location>
        <begin position="11"/>
        <end position="191"/>
    </location>
</feature>
<dbReference type="SUPFAM" id="SSF53850">
    <property type="entry name" value="Periplasmic binding protein-like II"/>
    <property type="match status" value="1"/>
</dbReference>
<evidence type="ECO:0000256" key="7">
    <source>
        <dbReference type="ARBA" id="ARBA00023244"/>
    </source>
</evidence>
<feature type="domain" description="Tetrapyrrole methylase" evidence="12">
    <location>
        <begin position="236"/>
        <end position="442"/>
    </location>
</feature>
<dbReference type="InterPro" id="IPR022417">
    <property type="entry name" value="Porphobilin_deaminase_N"/>
</dbReference>
<dbReference type="Gene3D" id="3.40.190.10">
    <property type="entry name" value="Periplasmic binding protein-like II"/>
    <property type="match status" value="2"/>
</dbReference>
<dbReference type="Pfam" id="PF02602">
    <property type="entry name" value="HEM4"/>
    <property type="match status" value="1"/>
</dbReference>
<keyword evidence="5 15" id="KW-0808">Transferase</keyword>
<evidence type="ECO:0000259" key="14">
    <source>
        <dbReference type="Pfam" id="PF02602"/>
    </source>
</evidence>
<keyword evidence="4 15" id="KW-0489">Methyltransferase</keyword>
<evidence type="ECO:0000256" key="4">
    <source>
        <dbReference type="ARBA" id="ARBA00022603"/>
    </source>
</evidence>
<keyword evidence="6" id="KW-0949">S-adenosyl-L-methionine</keyword>
<dbReference type="NCBIfam" id="NF004790">
    <property type="entry name" value="PRK06136.1"/>
    <property type="match status" value="1"/>
</dbReference>
<dbReference type="SUPFAM" id="SSF69618">
    <property type="entry name" value="HemD-like"/>
    <property type="match status" value="1"/>
</dbReference>
<gene>
    <name evidence="15" type="primary">cobA</name>
    <name evidence="15" type="ORF">P0082_03430</name>
</gene>
<evidence type="ECO:0000259" key="13">
    <source>
        <dbReference type="Pfam" id="PF01379"/>
    </source>
</evidence>
<sequence length="781" mass="86014">MNEALSGTLLSRGSPLARAQLQEFLARLYGPGADPGSKRELHCRFIDSLGDKRKELSLLDGKAPDDFFTRELDREVLAGKADWALHSAKDLPRPLADGLEIRALLAPENLLETDSLLSQGKQRLEDLGPRARIGSSSPGRRRQILALRPDLEVVPLRGTIGERIARVERGELDAVIVATCALHRLGLDEGYILPFEVHPLQGYLAAVGRIEPGTSEPEAMAAALRRLDARQKWGAVTLLGAGAGDAGLLTLEGRRALGQADIVFYDALVNKDLLELAPPQAEKVYVGKRSGAHSMPQSRINGELWRAAREGKQVLRLKGGDALLFARAAEELQVLSEAGVSHRVLPGISAAFAAAASLALPLTQRGDEGASLHLLSAYPPERIDFHRLPPDGNIIFYMGLAQRREIQRRALEAGRRPEDPALVVLWASLPQQKNIYTTLGQLPQPEIEKKAAGLILLGPIARPPESCGRAAGSLPHELPELRGKTWITGLNPLMDRETPPELVWHLPLLELQSIPIAEPVKEDEAKADADKADAGEADALKGTELSAAVQRADLLLFTSKHAVRYFFAWLEQAKSRRELDFRLLGDKRIVSIGVATSRELEQFGLCLREPEDWQSPEESSVGLLREFARRGGTGLRGRHILIPSGNKALPTLTEGLPLEQNGGHSVERIILYKNVLNPVLRGPDSPLAFLRMMNEGDEEQEELCDTWDRSWEQLGRLKAVYLSSPSTADYFAELVAAPLQQRFGAGFPGWWEYRCKGEPTRRRLAELQAHFGMLRDRNRES</sequence>
<dbReference type="Proteomes" id="UP001228690">
    <property type="component" value="Chromosome"/>
</dbReference>
<dbReference type="RefSeq" id="WP_326928120.1">
    <property type="nucleotide sequence ID" value="NZ_CP123443.1"/>
</dbReference>
<dbReference type="InterPro" id="IPR035996">
    <property type="entry name" value="4pyrrol_Methylase_sf"/>
</dbReference>
<dbReference type="Gene3D" id="3.30.950.10">
    <property type="entry name" value="Methyltransferase, Cobalt-precorrin-4 Transmethylase, Domain 2"/>
    <property type="match status" value="1"/>
</dbReference>
<comment type="pathway">
    <text evidence="8">Porphyrin-containing compound metabolism; siroheme biosynthesis; precorrin-2 from uroporphyrinogen III: step 1/1.</text>
</comment>
<evidence type="ECO:0000256" key="9">
    <source>
        <dbReference type="ARBA" id="ARBA00030685"/>
    </source>
</evidence>
<evidence type="ECO:0000256" key="1">
    <source>
        <dbReference type="ARBA" id="ARBA00002869"/>
    </source>
</evidence>
<dbReference type="Gene3D" id="3.40.1010.10">
    <property type="entry name" value="Cobalt-precorrin-4 Transmethylase, Domain 1"/>
    <property type="match status" value="1"/>
</dbReference>
<evidence type="ECO:0000256" key="3">
    <source>
        <dbReference type="ARBA" id="ARBA00012162"/>
    </source>
</evidence>